<dbReference type="GO" id="GO:0004519">
    <property type="term" value="F:endonuclease activity"/>
    <property type="evidence" value="ECO:0007669"/>
    <property type="project" value="InterPro"/>
</dbReference>
<comment type="caution">
    <text evidence="2">The sequence shown here is derived from an EMBL/GenBank/DDBJ whole genome shotgun (WGS) entry which is preliminary data.</text>
</comment>
<name>X1UJ67_9ZZZZ</name>
<organism evidence="2">
    <name type="scientific">marine sediment metagenome</name>
    <dbReference type="NCBI Taxonomy" id="412755"/>
    <lineage>
        <taxon>unclassified sequences</taxon>
        <taxon>metagenomes</taxon>
        <taxon>ecological metagenomes</taxon>
    </lineage>
</organism>
<protein>
    <recommendedName>
        <fullName evidence="1">Homing endonuclease LAGLIDADG domain-containing protein</fullName>
    </recommendedName>
</protein>
<proteinExistence type="predicted"/>
<dbReference type="InterPro" id="IPR027434">
    <property type="entry name" value="Homing_endonucl"/>
</dbReference>
<dbReference type="InterPro" id="IPR004860">
    <property type="entry name" value="LAGLIDADG_dom"/>
</dbReference>
<dbReference type="EMBL" id="BARW01028858">
    <property type="protein sequence ID" value="GAJ03632.1"/>
    <property type="molecule type" value="Genomic_DNA"/>
</dbReference>
<sequence>MMNNDYIRGYFDAHGYIYSIKRQSGALRWRIVFQDQDRSQIGEVHTFLTNEGYHSGIYLRKDNGRFGPRTVQKITITKQAEVERFIKEIGTERSESRERFNQFLINKGAAGV</sequence>
<accession>X1UJ67</accession>
<feature type="domain" description="Homing endonuclease LAGLIDADG" evidence="1">
    <location>
        <begin position="6"/>
        <end position="90"/>
    </location>
</feature>
<gene>
    <name evidence="2" type="ORF">S12H4_46506</name>
</gene>
<evidence type="ECO:0000313" key="2">
    <source>
        <dbReference type="EMBL" id="GAJ03632.1"/>
    </source>
</evidence>
<dbReference type="Gene3D" id="3.10.28.10">
    <property type="entry name" value="Homing endonucleases"/>
    <property type="match status" value="1"/>
</dbReference>
<reference evidence="2" key="1">
    <citation type="journal article" date="2014" name="Front. Microbiol.">
        <title>High frequency of phylogenetically diverse reductive dehalogenase-homologous genes in deep subseafloor sedimentary metagenomes.</title>
        <authorList>
            <person name="Kawai M."/>
            <person name="Futagami T."/>
            <person name="Toyoda A."/>
            <person name="Takaki Y."/>
            <person name="Nishi S."/>
            <person name="Hori S."/>
            <person name="Arai W."/>
            <person name="Tsubouchi T."/>
            <person name="Morono Y."/>
            <person name="Uchiyama I."/>
            <person name="Ito T."/>
            <person name="Fujiyama A."/>
            <person name="Inagaki F."/>
            <person name="Takami H."/>
        </authorList>
    </citation>
    <scope>NUCLEOTIDE SEQUENCE</scope>
    <source>
        <strain evidence="2">Expedition CK06-06</strain>
    </source>
</reference>
<dbReference type="Pfam" id="PF14528">
    <property type="entry name" value="LAGLIDADG_3"/>
    <property type="match status" value="1"/>
</dbReference>
<dbReference type="AlphaFoldDB" id="X1UJ67"/>
<evidence type="ECO:0000259" key="1">
    <source>
        <dbReference type="Pfam" id="PF14528"/>
    </source>
</evidence>
<dbReference type="SUPFAM" id="SSF55608">
    <property type="entry name" value="Homing endonucleases"/>
    <property type="match status" value="1"/>
</dbReference>